<proteinExistence type="predicted"/>
<name>A0A372ITM5_9BACT</name>
<comment type="caution">
    <text evidence="1">The sequence shown here is derived from an EMBL/GenBank/DDBJ whole genome shotgun (WGS) entry which is preliminary data.</text>
</comment>
<protein>
    <submittedName>
        <fullName evidence="1">Uncharacterized protein</fullName>
    </submittedName>
</protein>
<sequence>MTVEAQKNESLILRLDEDEIEQWNNALNEVCNGFTVANFPAAIGVSRDHALTLLERLHHASSNQMQTFSLDDLLAVRNALTTVLAELDSGEYPARMGFAVEESRRTRDALDSVAARYRFDRFHKTA</sequence>
<dbReference type="AlphaFoldDB" id="A0A372ITM5"/>
<reference evidence="1 2" key="1">
    <citation type="submission" date="2018-08" db="EMBL/GenBank/DDBJ databases">
        <title>Acidipila sp. 4G-K13, an acidobacterium isolated from forest soil.</title>
        <authorList>
            <person name="Gao Z.-H."/>
            <person name="Qiu L.-H."/>
        </authorList>
    </citation>
    <scope>NUCLEOTIDE SEQUENCE [LARGE SCALE GENOMIC DNA]</scope>
    <source>
        <strain evidence="1 2">4G-K13</strain>
    </source>
</reference>
<dbReference type="Proteomes" id="UP000264702">
    <property type="component" value="Unassembled WGS sequence"/>
</dbReference>
<accession>A0A372ITM5</accession>
<evidence type="ECO:0000313" key="1">
    <source>
        <dbReference type="EMBL" id="RFU17773.1"/>
    </source>
</evidence>
<gene>
    <name evidence="1" type="ORF">D0Y96_06540</name>
</gene>
<dbReference type="EMBL" id="QVQT01000002">
    <property type="protein sequence ID" value="RFU17773.1"/>
    <property type="molecule type" value="Genomic_DNA"/>
</dbReference>
<keyword evidence="2" id="KW-1185">Reference proteome</keyword>
<evidence type="ECO:0000313" key="2">
    <source>
        <dbReference type="Proteomes" id="UP000264702"/>
    </source>
</evidence>
<organism evidence="1 2">
    <name type="scientific">Paracidobacterium acidisoli</name>
    <dbReference type="NCBI Taxonomy" id="2303751"/>
    <lineage>
        <taxon>Bacteria</taxon>
        <taxon>Pseudomonadati</taxon>
        <taxon>Acidobacteriota</taxon>
        <taxon>Terriglobia</taxon>
        <taxon>Terriglobales</taxon>
        <taxon>Acidobacteriaceae</taxon>
        <taxon>Paracidobacterium</taxon>
    </lineage>
</organism>